<accession>A0ABR7LS78</accession>
<gene>
    <name evidence="3" type="ORF">HKK74_18785</name>
</gene>
<dbReference type="SMART" id="SM00470">
    <property type="entry name" value="ParB"/>
    <property type="match status" value="1"/>
</dbReference>
<protein>
    <submittedName>
        <fullName evidence="3">ParB N-terminal domain-containing protein</fullName>
    </submittedName>
</protein>
<evidence type="ECO:0000259" key="2">
    <source>
        <dbReference type="SMART" id="SM00470"/>
    </source>
</evidence>
<sequence>MVCGGHSPRGSDPAEENLSVRPLTATKTHTVSISALRPGDSPRQTEDEDHVNLLAESEASFPPILVHRSSMQIIDGHHRCKAAILRGHDEIEVVFFDGNEEEAFIRAVEENIAHGLSLSLADRKAAATRILTSRPSLSDRAIAAHTGLAAKTVAGLRRCSTEEPPRSNTRRGLDGRNRPVNAVEGRRRAAEAIAQRPDAPLREIAKAAGVSLGTAHDVRWRMRRGEDPVPCRRQVAEGVQPPAPFTGRRPAVQTPGTDRGEDRLDLPFLLRRLVQDPALRQTDGGRQLLRLLHTHSATSVDWPAIIDAVPPHCAETVIKITRECARSWELLARTLEYRTKPLS</sequence>
<feature type="domain" description="ParB-like N-terminal" evidence="2">
    <location>
        <begin position="29"/>
        <end position="112"/>
    </location>
</feature>
<reference evidence="3 4" key="1">
    <citation type="submission" date="2020-06" db="EMBL/GenBank/DDBJ databases">
        <title>Actinomadura xiongansis sp. nov., isolated from soil of Baiyangdian.</title>
        <authorList>
            <person name="Zhang X."/>
        </authorList>
    </citation>
    <scope>NUCLEOTIDE SEQUENCE [LARGE SCALE GENOMIC DNA]</scope>
    <source>
        <strain evidence="3 4">HBUM206468</strain>
    </source>
</reference>
<dbReference type="Proteomes" id="UP000805614">
    <property type="component" value="Unassembled WGS sequence"/>
</dbReference>
<dbReference type="EMBL" id="JABVEC010000013">
    <property type="protein sequence ID" value="MBC6467523.1"/>
    <property type="molecule type" value="Genomic_DNA"/>
</dbReference>
<name>A0ABR7LS78_9ACTN</name>
<keyword evidence="4" id="KW-1185">Reference proteome</keyword>
<feature type="region of interest" description="Disordered" evidence="1">
    <location>
        <begin position="1"/>
        <end position="24"/>
    </location>
</feature>
<comment type="caution">
    <text evidence="3">The sequence shown here is derived from an EMBL/GenBank/DDBJ whole genome shotgun (WGS) entry which is preliminary data.</text>
</comment>
<organism evidence="3 4">
    <name type="scientific">Actinomadura alba</name>
    <dbReference type="NCBI Taxonomy" id="406431"/>
    <lineage>
        <taxon>Bacteria</taxon>
        <taxon>Bacillati</taxon>
        <taxon>Actinomycetota</taxon>
        <taxon>Actinomycetes</taxon>
        <taxon>Streptosporangiales</taxon>
        <taxon>Thermomonosporaceae</taxon>
        <taxon>Actinomadura</taxon>
    </lineage>
</organism>
<proteinExistence type="predicted"/>
<dbReference type="Pfam" id="PF02195">
    <property type="entry name" value="ParB_N"/>
    <property type="match status" value="1"/>
</dbReference>
<dbReference type="SUPFAM" id="SSF110849">
    <property type="entry name" value="ParB/Sulfiredoxin"/>
    <property type="match status" value="1"/>
</dbReference>
<evidence type="ECO:0000313" key="4">
    <source>
        <dbReference type="Proteomes" id="UP000805614"/>
    </source>
</evidence>
<dbReference type="InterPro" id="IPR036086">
    <property type="entry name" value="ParB/Sulfiredoxin_sf"/>
</dbReference>
<dbReference type="InterPro" id="IPR003115">
    <property type="entry name" value="ParB_N"/>
</dbReference>
<evidence type="ECO:0000256" key="1">
    <source>
        <dbReference type="SAM" id="MobiDB-lite"/>
    </source>
</evidence>
<evidence type="ECO:0000313" key="3">
    <source>
        <dbReference type="EMBL" id="MBC6467523.1"/>
    </source>
</evidence>
<feature type="region of interest" description="Disordered" evidence="1">
    <location>
        <begin position="239"/>
        <end position="261"/>
    </location>
</feature>
<dbReference type="Gene3D" id="3.90.1530.10">
    <property type="entry name" value="Conserved hypothetical protein from pyrococcus furiosus pfu- 392566-001, ParB domain"/>
    <property type="match status" value="1"/>
</dbReference>